<dbReference type="InterPro" id="IPR019546">
    <property type="entry name" value="TAT_signal_bac_arc"/>
</dbReference>
<keyword evidence="2" id="KW-1185">Reference proteome</keyword>
<dbReference type="AlphaFoldDB" id="A0A4R4XBV9"/>
<dbReference type="PROSITE" id="PS51318">
    <property type="entry name" value="TAT"/>
    <property type="match status" value="1"/>
</dbReference>
<reference evidence="1 2" key="1">
    <citation type="submission" date="2019-03" db="EMBL/GenBank/DDBJ databases">
        <title>Draft genome sequences of novel Actinobacteria.</title>
        <authorList>
            <person name="Sahin N."/>
            <person name="Ay H."/>
            <person name="Saygin H."/>
        </authorList>
    </citation>
    <scope>NUCLEOTIDE SEQUENCE [LARGE SCALE GENOMIC DNA]</scope>
    <source>
        <strain evidence="1 2">CH32</strain>
    </source>
</reference>
<organism evidence="1 2">
    <name type="scientific">Nonomuraea terrae</name>
    <dbReference type="NCBI Taxonomy" id="2530383"/>
    <lineage>
        <taxon>Bacteria</taxon>
        <taxon>Bacillati</taxon>
        <taxon>Actinomycetota</taxon>
        <taxon>Actinomycetes</taxon>
        <taxon>Streptosporangiales</taxon>
        <taxon>Streptosporangiaceae</taxon>
        <taxon>Nonomuraea</taxon>
    </lineage>
</organism>
<gene>
    <name evidence="1" type="ORF">E1286_47060</name>
</gene>
<dbReference type="Proteomes" id="UP000295302">
    <property type="component" value="Unassembled WGS sequence"/>
</dbReference>
<dbReference type="EMBL" id="SMKQ01000418">
    <property type="protein sequence ID" value="TDD28044.1"/>
    <property type="molecule type" value="Genomic_DNA"/>
</dbReference>
<accession>A0A4R4XBV9</accession>
<dbReference type="NCBIfam" id="TIGR01409">
    <property type="entry name" value="TAT_signal_seq"/>
    <property type="match status" value="1"/>
</dbReference>
<feature type="non-terminal residue" evidence="1">
    <location>
        <position position="60"/>
    </location>
</feature>
<dbReference type="Pfam" id="PF10518">
    <property type="entry name" value="TAT_signal"/>
    <property type="match status" value="1"/>
</dbReference>
<evidence type="ECO:0000313" key="1">
    <source>
        <dbReference type="EMBL" id="TDD28044.1"/>
    </source>
</evidence>
<name>A0A4R4XBV9_9ACTN</name>
<proteinExistence type="predicted"/>
<dbReference type="InterPro" id="IPR006311">
    <property type="entry name" value="TAT_signal"/>
</dbReference>
<protein>
    <submittedName>
        <fullName evidence="1">Twin-arginine translocation signal domain-containing protein</fullName>
    </submittedName>
</protein>
<comment type="caution">
    <text evidence="1">The sequence shown here is derived from an EMBL/GenBank/DDBJ whole genome shotgun (WGS) entry which is preliminary data.</text>
</comment>
<evidence type="ECO:0000313" key="2">
    <source>
        <dbReference type="Proteomes" id="UP000295302"/>
    </source>
</evidence>
<sequence>MAPTVTSERRPSQRLWTLRTGPLYRAAKTSPGSPRMIPRRRFLQAAAVTTAAATLTAQPA</sequence>